<dbReference type="EMBL" id="CP061081">
    <property type="protein sequence ID" value="QNT05442.1"/>
    <property type="molecule type" value="Genomic_DNA"/>
</dbReference>
<evidence type="ECO:0000313" key="1">
    <source>
        <dbReference type="EMBL" id="QNT05442.1"/>
    </source>
</evidence>
<protein>
    <submittedName>
        <fullName evidence="1">Type II toxin-antitoxin system RelE/ParE family toxin</fullName>
    </submittedName>
</protein>
<dbReference type="InterPro" id="IPR014056">
    <property type="entry name" value="TypeIITA-like_toxin_pred"/>
</dbReference>
<proteinExistence type="predicted"/>
<gene>
    <name evidence="1" type="ORF">IBG28_17510</name>
</gene>
<dbReference type="Proteomes" id="UP000516370">
    <property type="component" value="Chromosome"/>
</dbReference>
<dbReference type="NCBIfam" id="TIGR02683">
    <property type="entry name" value="upstrm_HI1419"/>
    <property type="match status" value="1"/>
</dbReference>
<keyword evidence="2" id="KW-1185">Reference proteome</keyword>
<name>A0A7H1J4M6_9GAMM</name>
<dbReference type="OrthoDB" id="9800258at2"/>
<organism evidence="1 2">
    <name type="scientific">Marinomonas arctica</name>
    <dbReference type="NCBI Taxonomy" id="383750"/>
    <lineage>
        <taxon>Bacteria</taxon>
        <taxon>Pseudomonadati</taxon>
        <taxon>Pseudomonadota</taxon>
        <taxon>Gammaproteobacteria</taxon>
        <taxon>Oceanospirillales</taxon>
        <taxon>Oceanospirillaceae</taxon>
        <taxon>Marinomonas</taxon>
    </lineage>
</organism>
<dbReference type="RefSeq" id="WP_111608167.1">
    <property type="nucleotide sequence ID" value="NZ_BMLJ01000013.1"/>
</dbReference>
<sequence length="101" mass="11688">MKYEIKKTDVFDQWLSKLKDRKALLAINMRIIRAINGNFGDSKVISNNLLEMRVFVGKGYRVYYSVRNNDIILLINGGHKGTQSKDIEKAKILLSEWEQPS</sequence>
<reference evidence="1 2" key="1">
    <citation type="submission" date="2020-09" db="EMBL/GenBank/DDBJ databases">
        <title>Complete genome sequence of an Arctic sea ice bacterium Marinomonas arctica BSI20414.</title>
        <authorList>
            <person name="Liao L."/>
            <person name="Chen B."/>
        </authorList>
    </citation>
    <scope>NUCLEOTIDE SEQUENCE [LARGE SCALE GENOMIC DNA]</scope>
    <source>
        <strain evidence="1 2">BSI20414</strain>
    </source>
</reference>
<dbReference type="PANTHER" id="PTHR41791:SF1">
    <property type="entry name" value="SSL7039 PROTEIN"/>
    <property type="match status" value="1"/>
</dbReference>
<dbReference type="KEGG" id="mard:IBG28_17510"/>
<dbReference type="AlphaFoldDB" id="A0A7H1J4M6"/>
<dbReference type="PANTHER" id="PTHR41791">
    <property type="entry name" value="SSL7039 PROTEIN"/>
    <property type="match status" value="1"/>
</dbReference>
<evidence type="ECO:0000313" key="2">
    <source>
        <dbReference type="Proteomes" id="UP000516370"/>
    </source>
</evidence>
<dbReference type="PIRSF" id="PIRSF028744">
    <property type="entry name" value="Addict_mod_HI1419"/>
    <property type="match status" value="1"/>
</dbReference>
<accession>A0A7H1J4M6</accession>